<dbReference type="InterPro" id="IPR003018">
    <property type="entry name" value="GAF"/>
</dbReference>
<sequence length="267" mass="28567">MIGATNRLEPALGSGEDPAQYARVLESVYEATMSGRKPPARPRSVIADSWSRLRALGLDPERCSITKTTRASEIEESRGAAGMTEIFDEAVRGLAPLVGPDDASLIVVADRQGRILWRHGPGRMLDRAERLGMIEGASWTEEAVGTNGIGTSLASGSAVQVFSAEHYSRSQHPWTCSGATVRDPRSRRALAVVNVAGAAGTVHPSTLALVDSVARLAESALREKHRIGLDRLRMISASTLARASQPTMVVDRSGWVAAVDSMAPIYR</sequence>
<evidence type="ECO:0000259" key="1">
    <source>
        <dbReference type="Pfam" id="PF01590"/>
    </source>
</evidence>
<comment type="caution">
    <text evidence="2">The sequence shown here is derived from an EMBL/GenBank/DDBJ whole genome shotgun (WGS) entry which is preliminary data.</text>
</comment>
<dbReference type="Gene3D" id="3.30.450.40">
    <property type="match status" value="1"/>
</dbReference>
<gene>
    <name evidence="2" type="ORF">BS297_30350</name>
</gene>
<dbReference type="AlphaFoldDB" id="A0A5N5DVU6"/>
<evidence type="ECO:0000313" key="3">
    <source>
        <dbReference type="Proteomes" id="UP000325576"/>
    </source>
</evidence>
<dbReference type="EMBL" id="MRBO01000833">
    <property type="protein sequence ID" value="KAB2581541.1"/>
    <property type="molecule type" value="Genomic_DNA"/>
</dbReference>
<feature type="domain" description="GAF" evidence="1">
    <location>
        <begin position="84"/>
        <end position="221"/>
    </location>
</feature>
<dbReference type="Pfam" id="PF01590">
    <property type="entry name" value="GAF"/>
    <property type="match status" value="1"/>
</dbReference>
<proteinExistence type="predicted"/>
<name>A0A5N5DVU6_RHOER</name>
<feature type="non-terminal residue" evidence="2">
    <location>
        <position position="267"/>
    </location>
</feature>
<accession>A0A5N5DVU6</accession>
<dbReference type="InterPro" id="IPR029016">
    <property type="entry name" value="GAF-like_dom_sf"/>
</dbReference>
<organism evidence="2 3">
    <name type="scientific">Rhodococcus erythropolis</name>
    <name type="common">Arthrobacter picolinophilus</name>
    <dbReference type="NCBI Taxonomy" id="1833"/>
    <lineage>
        <taxon>Bacteria</taxon>
        <taxon>Bacillati</taxon>
        <taxon>Actinomycetota</taxon>
        <taxon>Actinomycetes</taxon>
        <taxon>Mycobacteriales</taxon>
        <taxon>Nocardiaceae</taxon>
        <taxon>Rhodococcus</taxon>
        <taxon>Rhodococcus erythropolis group</taxon>
    </lineage>
</organism>
<reference evidence="2 3" key="1">
    <citation type="journal article" date="2017" name="Poromechanics V (2013)">
        <title>Genomic Characterization of the Arsenic-Tolerant Actinobacterium, &lt;i&gt;Rhodococcus erythropolis&lt;/i&gt; S43.</title>
        <authorList>
            <person name="Retamal-Morales G."/>
            <person name="Mehnert M."/>
            <person name="Schwabe R."/>
            <person name="Tischler D."/>
            <person name="Schloemann M."/>
            <person name="Levican G.J."/>
        </authorList>
    </citation>
    <scope>NUCLEOTIDE SEQUENCE [LARGE SCALE GENOMIC DNA]</scope>
    <source>
        <strain evidence="2 3">S43</strain>
    </source>
</reference>
<dbReference type="Proteomes" id="UP000325576">
    <property type="component" value="Unassembled WGS sequence"/>
</dbReference>
<protein>
    <submittedName>
        <fullName evidence="2">Diguanylate cyclase</fullName>
    </submittedName>
</protein>
<evidence type="ECO:0000313" key="2">
    <source>
        <dbReference type="EMBL" id="KAB2581541.1"/>
    </source>
</evidence>